<evidence type="ECO:0000313" key="10">
    <source>
        <dbReference type="EMBL" id="WVZ88544.1"/>
    </source>
</evidence>
<organism evidence="10 11">
    <name type="scientific">Paspalum notatum var. saurae</name>
    <dbReference type="NCBI Taxonomy" id="547442"/>
    <lineage>
        <taxon>Eukaryota</taxon>
        <taxon>Viridiplantae</taxon>
        <taxon>Streptophyta</taxon>
        <taxon>Embryophyta</taxon>
        <taxon>Tracheophyta</taxon>
        <taxon>Spermatophyta</taxon>
        <taxon>Magnoliopsida</taxon>
        <taxon>Liliopsida</taxon>
        <taxon>Poales</taxon>
        <taxon>Poaceae</taxon>
        <taxon>PACMAD clade</taxon>
        <taxon>Panicoideae</taxon>
        <taxon>Andropogonodae</taxon>
        <taxon>Paspaleae</taxon>
        <taxon>Paspalinae</taxon>
        <taxon>Paspalum</taxon>
    </lineage>
</organism>
<protein>
    <recommendedName>
        <fullName evidence="9">RNA polymerase II subunit A C-terminal domain phosphatase SSU72</fullName>
        <shortName evidence="9">CTD phosphatase SSU72</shortName>
        <ecNumber evidence="9">3.1.3.16</ecNumber>
    </recommendedName>
</protein>
<comment type="catalytic activity">
    <reaction evidence="8 9">
        <text>O-phospho-L-threonyl-[protein] + H2O = L-threonyl-[protein] + phosphate</text>
        <dbReference type="Rhea" id="RHEA:47004"/>
        <dbReference type="Rhea" id="RHEA-COMP:11060"/>
        <dbReference type="Rhea" id="RHEA-COMP:11605"/>
        <dbReference type="ChEBI" id="CHEBI:15377"/>
        <dbReference type="ChEBI" id="CHEBI:30013"/>
        <dbReference type="ChEBI" id="CHEBI:43474"/>
        <dbReference type="ChEBI" id="CHEBI:61977"/>
        <dbReference type="EC" id="3.1.3.16"/>
    </reaction>
</comment>
<evidence type="ECO:0000256" key="9">
    <source>
        <dbReference type="RuleBase" id="RU369031"/>
    </source>
</evidence>
<comment type="subcellular location">
    <subcellularLocation>
        <location evidence="1 9">Nucleus</location>
    </subcellularLocation>
</comment>
<evidence type="ECO:0000256" key="6">
    <source>
        <dbReference type="ARBA" id="ARBA00023242"/>
    </source>
</evidence>
<name>A0AAQ3UAB5_PASNO</name>
<sequence length="289" mass="32439">MVAEGKRWRFAMVCSSNMNRSMEAHSQLGRAGLDVESYGTGTHVKLPGPSLHEPNVYDFGTPYGAIHDDLRRKDPDLSVQALHCRLPSPDPDPDLPLPASRCFLNSPPSVDLGKDAVLDVLDGNCVCRDAVALFSRLFLCTLALPGTLHDDLRRPALCVFLSDEPSRYKRNGLLPMLKRNTSVKLAPQRWQDNVGDGVFDMIMTFEERVFDLVVEDMNNREPRLMKSVPIINMDVKDNHEEAGIGAKLAVELCQKLEAVDGDWEEIIDDLISGFEKQHKRRLAYSISFY</sequence>
<dbReference type="Gene3D" id="3.40.50.2300">
    <property type="match status" value="2"/>
</dbReference>
<dbReference type="FunFam" id="3.40.50.2300:FF:000182">
    <property type="entry name" value="RNA polymerase II subunit A"/>
    <property type="match status" value="1"/>
</dbReference>
<evidence type="ECO:0000256" key="1">
    <source>
        <dbReference type="ARBA" id="ARBA00004123"/>
    </source>
</evidence>
<evidence type="ECO:0000313" key="11">
    <source>
        <dbReference type="Proteomes" id="UP001341281"/>
    </source>
</evidence>
<comment type="similarity">
    <text evidence="2 9">Belongs to the SSU72 phosphatase family.</text>
</comment>
<dbReference type="EMBL" id="CP144752">
    <property type="protein sequence ID" value="WVZ88544.1"/>
    <property type="molecule type" value="Genomic_DNA"/>
</dbReference>
<dbReference type="GO" id="GO:0005634">
    <property type="term" value="C:nucleus"/>
    <property type="evidence" value="ECO:0007669"/>
    <property type="project" value="UniProtKB-SubCell"/>
</dbReference>
<comment type="function">
    <text evidence="9">Protein phosphatase that catalyzes the dephosphorylation of the C-terminal domain of RNA polymerase II. Plays a role in RNA processing and termination.</text>
</comment>
<evidence type="ECO:0000256" key="5">
    <source>
        <dbReference type="ARBA" id="ARBA00022912"/>
    </source>
</evidence>
<evidence type="ECO:0000256" key="8">
    <source>
        <dbReference type="ARBA" id="ARBA00048336"/>
    </source>
</evidence>
<dbReference type="FunFam" id="3.40.50.2300:FF:000039">
    <property type="entry name" value="RNA polymerase II subunit A C-terminal domain phosphatase"/>
    <property type="match status" value="1"/>
</dbReference>
<dbReference type="GO" id="GO:0008420">
    <property type="term" value="F:RNA polymerase II CTD heptapeptide repeat phosphatase activity"/>
    <property type="evidence" value="ECO:0007669"/>
    <property type="project" value="UniProtKB-ARBA"/>
</dbReference>
<evidence type="ECO:0000256" key="7">
    <source>
        <dbReference type="ARBA" id="ARBA00047761"/>
    </source>
</evidence>
<dbReference type="PANTHER" id="PTHR20383">
    <property type="entry name" value="RNA POLYMERASE II SUBUNIT A C-TERMINAL DOMAIN PHOSPHATASE"/>
    <property type="match status" value="1"/>
</dbReference>
<evidence type="ECO:0000256" key="2">
    <source>
        <dbReference type="ARBA" id="ARBA00008978"/>
    </source>
</evidence>
<keyword evidence="6 9" id="KW-0539">Nucleus</keyword>
<keyword evidence="11" id="KW-1185">Reference proteome</keyword>
<keyword evidence="5 9" id="KW-0904">Protein phosphatase</keyword>
<proteinExistence type="inferred from homology"/>
<dbReference type="GO" id="GO:0031124">
    <property type="term" value="P:mRNA 3'-end processing"/>
    <property type="evidence" value="ECO:0007669"/>
    <property type="project" value="UniProtKB-ARBA"/>
</dbReference>
<keyword evidence="3 9" id="KW-0507">mRNA processing</keyword>
<accession>A0AAQ3UAB5</accession>
<gene>
    <name evidence="10" type="ORF">U9M48_035056</name>
</gene>
<dbReference type="InterPro" id="IPR006811">
    <property type="entry name" value="RNA_pol_II_suA"/>
</dbReference>
<dbReference type="Proteomes" id="UP001341281">
    <property type="component" value="Chromosome 08"/>
</dbReference>
<dbReference type="AlphaFoldDB" id="A0AAQ3UAB5"/>
<comment type="catalytic activity">
    <reaction evidence="7 9">
        <text>O-phospho-L-seryl-[protein] + H2O = L-seryl-[protein] + phosphate</text>
        <dbReference type="Rhea" id="RHEA:20629"/>
        <dbReference type="Rhea" id="RHEA-COMP:9863"/>
        <dbReference type="Rhea" id="RHEA-COMP:11604"/>
        <dbReference type="ChEBI" id="CHEBI:15377"/>
        <dbReference type="ChEBI" id="CHEBI:29999"/>
        <dbReference type="ChEBI" id="CHEBI:43474"/>
        <dbReference type="ChEBI" id="CHEBI:83421"/>
        <dbReference type="EC" id="3.1.3.16"/>
    </reaction>
</comment>
<dbReference type="EC" id="3.1.3.16" evidence="9"/>
<dbReference type="Pfam" id="PF04722">
    <property type="entry name" value="Ssu72"/>
    <property type="match status" value="2"/>
</dbReference>
<reference evidence="10 11" key="1">
    <citation type="submission" date="2024-02" db="EMBL/GenBank/DDBJ databases">
        <title>High-quality chromosome-scale genome assembly of Pensacola bahiagrass (Paspalum notatum Flugge var. saurae).</title>
        <authorList>
            <person name="Vega J.M."/>
            <person name="Podio M."/>
            <person name="Orjuela J."/>
            <person name="Siena L.A."/>
            <person name="Pessino S.C."/>
            <person name="Combes M.C."/>
            <person name="Mariac C."/>
            <person name="Albertini E."/>
            <person name="Pupilli F."/>
            <person name="Ortiz J.P.A."/>
            <person name="Leblanc O."/>
        </authorList>
    </citation>
    <scope>NUCLEOTIDE SEQUENCE [LARGE SCALE GENOMIC DNA]</scope>
    <source>
        <strain evidence="10">R1</strain>
        <tissue evidence="10">Leaf</tissue>
    </source>
</reference>
<evidence type="ECO:0000256" key="3">
    <source>
        <dbReference type="ARBA" id="ARBA00022664"/>
    </source>
</evidence>
<evidence type="ECO:0000256" key="4">
    <source>
        <dbReference type="ARBA" id="ARBA00022801"/>
    </source>
</evidence>
<keyword evidence="4 9" id="KW-0378">Hydrolase</keyword>